<evidence type="ECO:0000313" key="3">
    <source>
        <dbReference type="Proteomes" id="UP001203297"/>
    </source>
</evidence>
<keyword evidence="3" id="KW-1185">Reference proteome</keyword>
<organism evidence="2 3">
    <name type="scientific">Multifurca ochricompacta</name>
    <dbReference type="NCBI Taxonomy" id="376703"/>
    <lineage>
        <taxon>Eukaryota</taxon>
        <taxon>Fungi</taxon>
        <taxon>Dikarya</taxon>
        <taxon>Basidiomycota</taxon>
        <taxon>Agaricomycotina</taxon>
        <taxon>Agaricomycetes</taxon>
        <taxon>Russulales</taxon>
        <taxon>Russulaceae</taxon>
        <taxon>Multifurca</taxon>
    </lineage>
</organism>
<protein>
    <submittedName>
        <fullName evidence="2">Uncharacterized protein</fullName>
    </submittedName>
</protein>
<dbReference type="Proteomes" id="UP001203297">
    <property type="component" value="Unassembled WGS sequence"/>
</dbReference>
<evidence type="ECO:0000256" key="1">
    <source>
        <dbReference type="SAM" id="MobiDB-lite"/>
    </source>
</evidence>
<feature type="compositionally biased region" description="Low complexity" evidence="1">
    <location>
        <begin position="43"/>
        <end position="54"/>
    </location>
</feature>
<gene>
    <name evidence="2" type="ORF">B0F90DRAFT_1087565</name>
</gene>
<feature type="compositionally biased region" description="Polar residues" evidence="1">
    <location>
        <begin position="178"/>
        <end position="191"/>
    </location>
</feature>
<proteinExistence type="predicted"/>
<accession>A0AAD4M8Y0</accession>
<dbReference type="AlphaFoldDB" id="A0AAD4M8Y0"/>
<feature type="region of interest" description="Disordered" evidence="1">
    <location>
        <begin position="1"/>
        <end position="124"/>
    </location>
</feature>
<feature type="region of interest" description="Disordered" evidence="1">
    <location>
        <begin position="169"/>
        <end position="191"/>
    </location>
</feature>
<reference evidence="2" key="1">
    <citation type="journal article" date="2022" name="New Phytol.">
        <title>Evolutionary transition to the ectomycorrhizal habit in the genomes of a hyperdiverse lineage of mushroom-forming fungi.</title>
        <authorList>
            <person name="Looney B."/>
            <person name="Miyauchi S."/>
            <person name="Morin E."/>
            <person name="Drula E."/>
            <person name="Courty P.E."/>
            <person name="Kohler A."/>
            <person name="Kuo A."/>
            <person name="LaButti K."/>
            <person name="Pangilinan J."/>
            <person name="Lipzen A."/>
            <person name="Riley R."/>
            <person name="Andreopoulos W."/>
            <person name="He G."/>
            <person name="Johnson J."/>
            <person name="Nolan M."/>
            <person name="Tritt A."/>
            <person name="Barry K.W."/>
            <person name="Grigoriev I.V."/>
            <person name="Nagy L.G."/>
            <person name="Hibbett D."/>
            <person name="Henrissat B."/>
            <person name="Matheny P.B."/>
            <person name="Labbe J."/>
            <person name="Martin F.M."/>
        </authorList>
    </citation>
    <scope>NUCLEOTIDE SEQUENCE</scope>
    <source>
        <strain evidence="2">BPL690</strain>
    </source>
</reference>
<feature type="compositionally biased region" description="Polar residues" evidence="1">
    <location>
        <begin position="1"/>
        <end position="19"/>
    </location>
</feature>
<dbReference type="EMBL" id="WTXG01000005">
    <property type="protein sequence ID" value="KAI0305650.1"/>
    <property type="molecule type" value="Genomic_DNA"/>
</dbReference>
<name>A0AAD4M8Y0_9AGAM</name>
<evidence type="ECO:0000313" key="2">
    <source>
        <dbReference type="EMBL" id="KAI0305650.1"/>
    </source>
</evidence>
<comment type="caution">
    <text evidence="2">The sequence shown here is derived from an EMBL/GenBank/DDBJ whole genome shotgun (WGS) entry which is preliminary data.</text>
</comment>
<sequence length="315" mass="33683">MGHPTPDSSANPLSASTISPPGEASPARPKPMTSPESGDNYKSQALSSSSGRRSAQLERDGRRSTSHTPAPPAPSPHRTSRNLLPSPTSPSVPHPRADSSALPRYSAGPSSPAILVPAEPPEAGPEAALSYLQRETPVEGGSTFLSPDAITLIERRRSYDDGTRPLNILFKNDAPPSGLSQSVRLSGSAGKRNSINPAMSFNYEALAMELNDKPSSVSHSLLSTVPPRPTWPTPYLRKSKPPRVSRGGHLEKCIRNPLLLPLLWQVPGLAARLAGGSPRPSLLPVLIPSAHLHVRIWFSNVSHRGRTAWVQLLMT</sequence>